<evidence type="ECO:0000256" key="2">
    <source>
        <dbReference type="SAM" id="Phobius"/>
    </source>
</evidence>
<keyword evidence="2" id="KW-0472">Membrane</keyword>
<feature type="domain" description="Hint" evidence="3">
    <location>
        <begin position="182"/>
        <end position="282"/>
    </location>
</feature>
<evidence type="ECO:0000259" key="3">
    <source>
        <dbReference type="SMART" id="SM00306"/>
    </source>
</evidence>
<sequence>MMKHYAARSFGCDDPSALWGMELGGTDAPFLMGLILSVAGSGMMVRWMLLVPVALFSVLGYAAAAYLIGSPDMRLARLNLTAFALIVLVTCCGKWSCELQARLFHLSHLREKRMPFQAELPSERLQADCGGGARRGQCSPRSAPSAPPSAPAPLGPAAAGGAAEGARPCPREASGEAAPECSDCLPLDARVWVEGCAGPRALRDIEPGQRVLCHDALGRSNRYARVLEKQVAFGDAPWVRVGLADGTQLAMTADHPVKPANGEEVVRAADLAAGRDRVVVHRVMTGPVAVTEVSPQPGAQCPRGRAYLVVQQPDRHMVLVAPAGAEAEVSSLAVCSADVAVVRSRRHRVSTSGTFLHVHLAPQGEARRPARPRSEPPRRGP</sequence>
<dbReference type="Proteomes" id="UP001189429">
    <property type="component" value="Unassembled WGS sequence"/>
</dbReference>
<proteinExistence type="predicted"/>
<protein>
    <recommendedName>
        <fullName evidence="3">Hint domain-containing protein</fullName>
    </recommendedName>
</protein>
<feature type="region of interest" description="Disordered" evidence="1">
    <location>
        <begin position="128"/>
        <end position="172"/>
    </location>
</feature>
<feature type="transmembrane region" description="Helical" evidence="2">
    <location>
        <begin position="47"/>
        <end position="68"/>
    </location>
</feature>
<accession>A0ABN9PPG0</accession>
<comment type="caution">
    <text evidence="4">The sequence shown here is derived from an EMBL/GenBank/DDBJ whole genome shotgun (WGS) entry which is preliminary data.</text>
</comment>
<dbReference type="Gene3D" id="2.170.16.10">
    <property type="entry name" value="Hedgehog/Intein (Hint) domain"/>
    <property type="match status" value="1"/>
</dbReference>
<dbReference type="InterPro" id="IPR036844">
    <property type="entry name" value="Hint_dom_sf"/>
</dbReference>
<reference evidence="4" key="1">
    <citation type="submission" date="2023-10" db="EMBL/GenBank/DDBJ databases">
        <authorList>
            <person name="Chen Y."/>
            <person name="Shah S."/>
            <person name="Dougan E. K."/>
            <person name="Thang M."/>
            <person name="Chan C."/>
        </authorList>
    </citation>
    <scope>NUCLEOTIDE SEQUENCE [LARGE SCALE GENOMIC DNA]</scope>
</reference>
<feature type="non-terminal residue" evidence="4">
    <location>
        <position position="381"/>
    </location>
</feature>
<keyword evidence="2" id="KW-1133">Transmembrane helix</keyword>
<feature type="compositionally biased region" description="Low complexity" evidence="1">
    <location>
        <begin position="155"/>
        <end position="168"/>
    </location>
</feature>
<evidence type="ECO:0000313" key="5">
    <source>
        <dbReference type="Proteomes" id="UP001189429"/>
    </source>
</evidence>
<dbReference type="EMBL" id="CAUYUJ010001199">
    <property type="protein sequence ID" value="CAK0794735.1"/>
    <property type="molecule type" value="Genomic_DNA"/>
</dbReference>
<feature type="compositionally biased region" description="Basic and acidic residues" evidence="1">
    <location>
        <begin position="365"/>
        <end position="381"/>
    </location>
</feature>
<organism evidence="4 5">
    <name type="scientific">Prorocentrum cordatum</name>
    <dbReference type="NCBI Taxonomy" id="2364126"/>
    <lineage>
        <taxon>Eukaryota</taxon>
        <taxon>Sar</taxon>
        <taxon>Alveolata</taxon>
        <taxon>Dinophyceae</taxon>
        <taxon>Prorocentrales</taxon>
        <taxon>Prorocentraceae</taxon>
        <taxon>Prorocentrum</taxon>
    </lineage>
</organism>
<evidence type="ECO:0000256" key="1">
    <source>
        <dbReference type="SAM" id="MobiDB-lite"/>
    </source>
</evidence>
<gene>
    <name evidence="4" type="ORF">PCOR1329_LOCUS4624</name>
</gene>
<dbReference type="SUPFAM" id="SSF51294">
    <property type="entry name" value="Hedgehog/intein (Hint) domain"/>
    <property type="match status" value="1"/>
</dbReference>
<dbReference type="InterPro" id="IPR003587">
    <property type="entry name" value="Hint_dom_N"/>
</dbReference>
<feature type="compositionally biased region" description="Pro residues" evidence="1">
    <location>
        <begin position="145"/>
        <end position="154"/>
    </location>
</feature>
<keyword evidence="2" id="KW-0812">Transmembrane</keyword>
<dbReference type="SMART" id="SM00306">
    <property type="entry name" value="HintN"/>
    <property type="match status" value="1"/>
</dbReference>
<feature type="region of interest" description="Disordered" evidence="1">
    <location>
        <begin position="360"/>
        <end position="381"/>
    </location>
</feature>
<dbReference type="CDD" id="cd00081">
    <property type="entry name" value="Hint"/>
    <property type="match status" value="1"/>
</dbReference>
<name>A0ABN9PPG0_9DINO</name>
<keyword evidence="5" id="KW-1185">Reference proteome</keyword>
<evidence type="ECO:0000313" key="4">
    <source>
        <dbReference type="EMBL" id="CAK0794735.1"/>
    </source>
</evidence>